<dbReference type="NCBIfam" id="NF003742">
    <property type="entry name" value="PRK05339.1"/>
    <property type="match status" value="1"/>
</dbReference>
<dbReference type="AlphaFoldDB" id="A0A5C6DK61"/>
<keyword evidence="4" id="KW-0418">Kinase</keyword>
<keyword evidence="3" id="KW-0547">Nucleotide-binding</keyword>
<protein>
    <submittedName>
        <fullName evidence="5">Putative pyruvate, phosphate dikinase regulatory protein</fullName>
        <ecNumber evidence="5">2.7.11.32</ecNumber>
    </submittedName>
</protein>
<keyword evidence="6" id="KW-1185">Reference proteome</keyword>
<keyword evidence="5" id="KW-0670">Pyruvate</keyword>
<accession>A0A5C6DK61</accession>
<organism evidence="5 6">
    <name type="scientific">Novipirellula aureliae</name>
    <dbReference type="NCBI Taxonomy" id="2527966"/>
    <lineage>
        <taxon>Bacteria</taxon>
        <taxon>Pseudomonadati</taxon>
        <taxon>Planctomycetota</taxon>
        <taxon>Planctomycetia</taxon>
        <taxon>Pirellulales</taxon>
        <taxon>Pirellulaceae</taxon>
        <taxon>Novipirellula</taxon>
    </lineage>
</organism>
<evidence type="ECO:0000256" key="2">
    <source>
        <dbReference type="ARBA" id="ARBA00022679"/>
    </source>
</evidence>
<name>A0A5C6DK61_9BACT</name>
<dbReference type="Proteomes" id="UP000315471">
    <property type="component" value="Unassembled WGS sequence"/>
</dbReference>
<evidence type="ECO:0000313" key="6">
    <source>
        <dbReference type="Proteomes" id="UP000315471"/>
    </source>
</evidence>
<dbReference type="PANTHER" id="PTHR31756:SF3">
    <property type="entry name" value="PYRUVATE, PHOSPHATE DIKINASE REGULATORY PROTEIN 1, CHLOROPLASTIC"/>
    <property type="match status" value="1"/>
</dbReference>
<sequence length="285" mass="31457">MSSVKQNKPAKIVVLSGGTGRTADSLIRAALEQFPDCEVDISIIAGIRKADKAIEIIQNAAKEGAAVCYSIVEKEVRKAVHTEARRLAVPCIDVLGPAVSVLSDHLRLAPKARAGLLYDVHQAQFDRIDAMDFMLAHDDGQKIDDLKQADVVLVGASRTSKSVTCCYLAFRGIRAANVPLIPNMPLPKPLLKLNAKRVIGLTMSAAHLESVRQTRIEQMSHLAVPKYANLPDIRSELKQIRRLINEQDWECLDVSYKATEEVAAQIIEMLPRRRVRRKGDGRLSP</sequence>
<keyword evidence="1" id="KW-0723">Serine/threonine-protein kinase</keyword>
<dbReference type="InterPro" id="IPR005177">
    <property type="entry name" value="Kinase-pyrophosphorylase"/>
</dbReference>
<evidence type="ECO:0000256" key="1">
    <source>
        <dbReference type="ARBA" id="ARBA00022527"/>
    </source>
</evidence>
<dbReference type="EMBL" id="SJPY01000010">
    <property type="protein sequence ID" value="TWU35249.1"/>
    <property type="molecule type" value="Genomic_DNA"/>
</dbReference>
<reference evidence="5 6" key="1">
    <citation type="submission" date="2019-02" db="EMBL/GenBank/DDBJ databases">
        <title>Deep-cultivation of Planctomycetes and their phenomic and genomic characterization uncovers novel biology.</title>
        <authorList>
            <person name="Wiegand S."/>
            <person name="Jogler M."/>
            <person name="Boedeker C."/>
            <person name="Pinto D."/>
            <person name="Vollmers J."/>
            <person name="Rivas-Marin E."/>
            <person name="Kohn T."/>
            <person name="Peeters S.H."/>
            <person name="Heuer A."/>
            <person name="Rast P."/>
            <person name="Oberbeckmann S."/>
            <person name="Bunk B."/>
            <person name="Jeske O."/>
            <person name="Meyerdierks A."/>
            <person name="Storesund J.E."/>
            <person name="Kallscheuer N."/>
            <person name="Luecker S."/>
            <person name="Lage O.M."/>
            <person name="Pohl T."/>
            <person name="Merkel B.J."/>
            <person name="Hornburger P."/>
            <person name="Mueller R.-W."/>
            <person name="Bruemmer F."/>
            <person name="Labrenz M."/>
            <person name="Spormann A.M."/>
            <person name="Op Den Camp H."/>
            <person name="Overmann J."/>
            <person name="Amann R."/>
            <person name="Jetten M.S.M."/>
            <person name="Mascher T."/>
            <person name="Medema M.H."/>
            <person name="Devos D.P."/>
            <person name="Kaster A.-K."/>
            <person name="Ovreas L."/>
            <person name="Rohde M."/>
            <person name="Galperin M.Y."/>
            <person name="Jogler C."/>
        </authorList>
    </citation>
    <scope>NUCLEOTIDE SEQUENCE [LARGE SCALE GENOMIC DNA]</scope>
    <source>
        <strain evidence="5 6">Q31b</strain>
    </source>
</reference>
<dbReference type="RefSeq" id="WP_146602437.1">
    <property type="nucleotide sequence ID" value="NZ_SJPY01000010.1"/>
</dbReference>
<proteinExistence type="predicted"/>
<evidence type="ECO:0000313" key="5">
    <source>
        <dbReference type="EMBL" id="TWU35249.1"/>
    </source>
</evidence>
<dbReference type="OrthoDB" id="9782201at2"/>
<comment type="caution">
    <text evidence="5">The sequence shown here is derived from an EMBL/GenBank/DDBJ whole genome shotgun (WGS) entry which is preliminary data.</text>
</comment>
<dbReference type="GO" id="GO:0004674">
    <property type="term" value="F:protein serine/threonine kinase activity"/>
    <property type="evidence" value="ECO:0007669"/>
    <property type="project" value="UniProtKB-KW"/>
</dbReference>
<evidence type="ECO:0000256" key="3">
    <source>
        <dbReference type="ARBA" id="ARBA00022741"/>
    </source>
</evidence>
<gene>
    <name evidence="5" type="primary">yqfL_1</name>
    <name evidence="5" type="ORF">Q31b_53450</name>
</gene>
<evidence type="ECO:0000256" key="4">
    <source>
        <dbReference type="ARBA" id="ARBA00022777"/>
    </source>
</evidence>
<keyword evidence="2 5" id="KW-0808">Transferase</keyword>
<dbReference type="PANTHER" id="PTHR31756">
    <property type="entry name" value="PYRUVATE, PHOSPHATE DIKINASE REGULATORY PROTEIN 1, CHLOROPLASTIC"/>
    <property type="match status" value="1"/>
</dbReference>
<dbReference type="EC" id="2.7.11.32" evidence="5"/>
<dbReference type="Pfam" id="PF03618">
    <property type="entry name" value="Kinase-PPPase"/>
    <property type="match status" value="1"/>
</dbReference>
<dbReference type="GO" id="GO:0005524">
    <property type="term" value="F:ATP binding"/>
    <property type="evidence" value="ECO:0007669"/>
    <property type="project" value="InterPro"/>
</dbReference>